<evidence type="ECO:0000256" key="1">
    <source>
        <dbReference type="PROSITE-ProRule" id="PRU00042"/>
    </source>
</evidence>
<organism evidence="4 5">
    <name type="scientific">Tritrichomonas musculus</name>
    <dbReference type="NCBI Taxonomy" id="1915356"/>
    <lineage>
        <taxon>Eukaryota</taxon>
        <taxon>Metamonada</taxon>
        <taxon>Parabasalia</taxon>
        <taxon>Tritrichomonadida</taxon>
        <taxon>Tritrichomonadidae</taxon>
        <taxon>Tritrichomonas</taxon>
    </lineage>
</organism>
<sequence>MTSQRKNQKTLPYFKDVSGKYVCSICRSEYTCQSNVCRHYKKHHPEDDNEEKSIFTYKGKLINKSTERILIWKCCHGIPMAALSDCLLTDLLPPSTLKSAKTNQNILNDMCQQIVDFNYLKAREKSVSLILDGGTVNHTKWLAVGFMHRTLENNKFQVLDVRVFEKTTSNDIKYQIEQISDKIQKKANGKVVAACTDNAQNFRKIFLDDDLVLDDFIPLSMVRVSCSCHTIQLALKDLKNVDNYYSNLIEKIKVIPTKISFLSKADIKRLNIASFPPLQKQRWNSVFITLSYIISNVGAISSLFNINEIGFFNMFDLLQLQKELRPIYEFTIKCETDNFNQANVFIEFRALESKLEVLNTKRSKKLLSLIRKRFSITADIEISKLCYFTTNAGINEKRERFPHIPLSAIDTSDEESKRKFDNEMKFIHSFEKTIQKIYAKMKLDFKTVLTAFDIMMKHYVPANDEIHQFPSPQELKSLISEYSSNETMYIDLAKFIDLLQVLPSSEAGAERVFARMRDIFHKKQTRLSPESLRTNLIVSFYVDQEMPKEYFDRIGNWPDNQKEELDEEEEEEIMENDEYE</sequence>
<dbReference type="Proteomes" id="UP001470230">
    <property type="component" value="Unassembled WGS sequence"/>
</dbReference>
<dbReference type="PROSITE" id="PS50157">
    <property type="entry name" value="ZINC_FINGER_C2H2_2"/>
    <property type="match status" value="1"/>
</dbReference>
<dbReference type="InterPro" id="IPR013087">
    <property type="entry name" value="Znf_C2H2_type"/>
</dbReference>
<name>A0ABR2KCR5_9EUKA</name>
<evidence type="ECO:0000256" key="2">
    <source>
        <dbReference type="SAM" id="MobiDB-lite"/>
    </source>
</evidence>
<keyword evidence="1" id="KW-0479">Metal-binding</keyword>
<feature type="domain" description="C2H2-type" evidence="3">
    <location>
        <begin position="21"/>
        <end position="48"/>
    </location>
</feature>
<dbReference type="InterPro" id="IPR012337">
    <property type="entry name" value="RNaseH-like_sf"/>
</dbReference>
<feature type="region of interest" description="Disordered" evidence="2">
    <location>
        <begin position="555"/>
        <end position="580"/>
    </location>
</feature>
<comment type="caution">
    <text evidence="4">The sequence shown here is derived from an EMBL/GenBank/DDBJ whole genome shotgun (WGS) entry which is preliminary data.</text>
</comment>
<keyword evidence="5" id="KW-1185">Reference proteome</keyword>
<evidence type="ECO:0000313" key="4">
    <source>
        <dbReference type="EMBL" id="KAK8888531.1"/>
    </source>
</evidence>
<dbReference type="EMBL" id="JAPFFF010000006">
    <property type="protein sequence ID" value="KAK8888531.1"/>
    <property type="molecule type" value="Genomic_DNA"/>
</dbReference>
<dbReference type="SUPFAM" id="SSF53098">
    <property type="entry name" value="Ribonuclease H-like"/>
    <property type="match status" value="1"/>
</dbReference>
<proteinExistence type="predicted"/>
<evidence type="ECO:0000259" key="3">
    <source>
        <dbReference type="PROSITE" id="PS50157"/>
    </source>
</evidence>
<feature type="compositionally biased region" description="Acidic residues" evidence="2">
    <location>
        <begin position="564"/>
        <end position="580"/>
    </location>
</feature>
<reference evidence="4 5" key="1">
    <citation type="submission" date="2024-04" db="EMBL/GenBank/DDBJ databases">
        <title>Tritrichomonas musculus Genome.</title>
        <authorList>
            <person name="Alves-Ferreira E."/>
            <person name="Grigg M."/>
            <person name="Lorenzi H."/>
            <person name="Galac M."/>
        </authorList>
    </citation>
    <scope>NUCLEOTIDE SEQUENCE [LARGE SCALE GENOMIC DNA]</scope>
    <source>
        <strain evidence="4 5">EAF2021</strain>
    </source>
</reference>
<keyword evidence="1" id="KW-0863">Zinc-finger</keyword>
<protein>
    <recommendedName>
        <fullName evidence="3">C2H2-type domain-containing protein</fullName>
    </recommendedName>
</protein>
<dbReference type="PROSITE" id="PS00028">
    <property type="entry name" value="ZINC_FINGER_C2H2_1"/>
    <property type="match status" value="1"/>
</dbReference>
<evidence type="ECO:0000313" key="5">
    <source>
        <dbReference type="Proteomes" id="UP001470230"/>
    </source>
</evidence>
<gene>
    <name evidence="4" type="ORF">M9Y10_039611</name>
</gene>
<accession>A0ABR2KCR5</accession>
<keyword evidence="1" id="KW-0862">Zinc</keyword>